<keyword evidence="4" id="KW-0472">Membrane</keyword>
<dbReference type="PROSITE" id="PS51257">
    <property type="entry name" value="PROKAR_LIPOPROTEIN"/>
    <property type="match status" value="1"/>
</dbReference>
<dbReference type="AlphaFoldDB" id="A0A4Q0U707"/>
<proteinExistence type="predicted"/>
<evidence type="ECO:0000256" key="2">
    <source>
        <dbReference type="ARBA" id="ARBA00022692"/>
    </source>
</evidence>
<name>A0A4Q0U707_9BACT</name>
<dbReference type="PANTHER" id="PTHR12815:SF47">
    <property type="entry name" value="TRANSLOCATION AND ASSEMBLY MODULE SUBUNIT TAMA"/>
    <property type="match status" value="1"/>
</dbReference>
<organism evidence="7 8">
    <name type="scientific">Candidatus Amulumruptor caecigallinarius</name>
    <dbReference type="NCBI Taxonomy" id="2109911"/>
    <lineage>
        <taxon>Bacteria</taxon>
        <taxon>Pseudomonadati</taxon>
        <taxon>Bacteroidota</taxon>
        <taxon>Bacteroidia</taxon>
        <taxon>Bacteroidales</taxon>
        <taxon>Muribaculaceae</taxon>
        <taxon>Candidatus Amulumruptor</taxon>
    </lineage>
</organism>
<dbReference type="Proteomes" id="UP000711407">
    <property type="component" value="Unassembled WGS sequence"/>
</dbReference>
<dbReference type="GO" id="GO:0019867">
    <property type="term" value="C:outer membrane"/>
    <property type="evidence" value="ECO:0007669"/>
    <property type="project" value="InterPro"/>
</dbReference>
<evidence type="ECO:0000313" key="7">
    <source>
        <dbReference type="EMBL" id="HJE39307.1"/>
    </source>
</evidence>
<comment type="caution">
    <text evidence="7">The sequence shown here is derived from an EMBL/GenBank/DDBJ whole genome shotgun (WGS) entry which is preliminary data.</text>
</comment>
<reference evidence="7" key="1">
    <citation type="journal article" date="2021" name="PeerJ">
        <title>Extensive microbial diversity within the chicken gut microbiome revealed by metagenomics and culture.</title>
        <authorList>
            <person name="Gilroy R."/>
            <person name="Ravi A."/>
            <person name="Getino M."/>
            <person name="Pursley I."/>
            <person name="Horton D.L."/>
            <person name="Alikhan N.F."/>
            <person name="Baker D."/>
            <person name="Gharbi K."/>
            <person name="Hall N."/>
            <person name="Watson M."/>
            <person name="Adriaenssens E.M."/>
            <person name="Foster-Nyarko E."/>
            <person name="Jarju S."/>
            <person name="Secka A."/>
            <person name="Antonio M."/>
            <person name="Oren A."/>
            <person name="Chaudhuri R.R."/>
            <person name="La Ragione R."/>
            <person name="Hildebrand F."/>
            <person name="Pallen M.J."/>
        </authorList>
    </citation>
    <scope>NUCLEOTIDE SEQUENCE</scope>
    <source>
        <strain evidence="7">4100</strain>
    </source>
</reference>
<evidence type="ECO:0000256" key="3">
    <source>
        <dbReference type="ARBA" id="ARBA00022729"/>
    </source>
</evidence>
<dbReference type="PANTHER" id="PTHR12815">
    <property type="entry name" value="SORTING AND ASSEMBLY MACHINERY SAMM50 PROTEIN FAMILY MEMBER"/>
    <property type="match status" value="1"/>
</dbReference>
<dbReference type="Pfam" id="PF01103">
    <property type="entry name" value="Omp85"/>
    <property type="match status" value="1"/>
</dbReference>
<evidence type="ECO:0000256" key="1">
    <source>
        <dbReference type="ARBA" id="ARBA00004370"/>
    </source>
</evidence>
<evidence type="ECO:0000313" key="8">
    <source>
        <dbReference type="Proteomes" id="UP000711407"/>
    </source>
</evidence>
<accession>A0A4Q0U707</accession>
<dbReference type="InterPro" id="IPR000184">
    <property type="entry name" value="Bac_surfAg_D15"/>
</dbReference>
<keyword evidence="5" id="KW-0998">Cell outer membrane</keyword>
<evidence type="ECO:0000259" key="6">
    <source>
        <dbReference type="Pfam" id="PF01103"/>
    </source>
</evidence>
<sequence>MPARHLCIKALSWPILLLAVWAMTACSTTKHVPDNKYLLDKVEIVIEPDSLGRRPDNLSSSDLYNYLRQVPNHKVLGFLKLQLNTYNLSGSDTTSRWNRWLRRIGQAPVIYDSTLTHASARQLRLAMANKGYLETTVTVDSVMRPDKKKAAITYRVSPGTPHRISSFSYQIPDTAIARILLRDTARAEIQPGAIFDLDKLEQLRASMAARLQRRGYYGFSKEYITFYADTAANSKDVDLTLELHAPPARGSASEDSTAAHRVHRIRNVIFITDYHQGQPVSDAVAQAEEIQRDKEGYITVYGDDHYIKPSVLIEKCFITPGSRYNSAMVDRTYEYMSQLGIIRSINIELQPVSTDDGNTALDAYILLIRNRKQSVAFEVEGTNSEGDLGFGVGVTYQHRNLFHGSQLFTAKFRSSYESLSGNLDNFINKRYTEQAAEVGITFPRFIFPFLSRRFKHNIKASSELALSFNYQERPEFTRIIAGAGWKYKWNNRFGTRRSTWDFVDISYIHMPNSIDDFIDQLNARIRYSYEDHFIMRMGFTYQWTNRRIPAATGGILTRNRLQPRVYNMRASVETAGNLLYAYSSVFKQKKSDGVYKIFGTQYAQYAKAEFDYTVLRNFNSRHGLAFHAGVGVAFPYGNSRVIPFEKRFYAGGANGVRGWAVRTLGPGGYPGGNDDYNADFLNQCGDINILLSLEYRAKLFWLLEGAFFVDAGNIWTIRSYENQPYGVFKFDKFWQQMAVAYGVGLRMDFTYFIFRIDLGLKLHNPAEGQLKWPITKMSWKRDATFLFAVGYPF</sequence>
<evidence type="ECO:0000256" key="5">
    <source>
        <dbReference type="ARBA" id="ARBA00023237"/>
    </source>
</evidence>
<reference evidence="7" key="2">
    <citation type="submission" date="2021-09" db="EMBL/GenBank/DDBJ databases">
        <authorList>
            <person name="Gilroy R."/>
        </authorList>
    </citation>
    <scope>NUCLEOTIDE SEQUENCE</scope>
    <source>
        <strain evidence="7">4100</strain>
    </source>
</reference>
<comment type="subcellular location">
    <subcellularLocation>
        <location evidence="1">Membrane</location>
    </subcellularLocation>
</comment>
<keyword evidence="3" id="KW-0732">Signal</keyword>
<protein>
    <submittedName>
        <fullName evidence="7">BamA/TamA family outer membrane protein</fullName>
    </submittedName>
</protein>
<dbReference type="Gene3D" id="2.40.160.50">
    <property type="entry name" value="membrane protein fhac: a member of the omp85/tpsb transporter family"/>
    <property type="match status" value="1"/>
</dbReference>
<dbReference type="InterPro" id="IPR039910">
    <property type="entry name" value="D15-like"/>
</dbReference>
<feature type="domain" description="Bacterial surface antigen (D15)" evidence="6">
    <location>
        <begin position="489"/>
        <end position="781"/>
    </location>
</feature>
<dbReference type="EMBL" id="DYXT01000029">
    <property type="protein sequence ID" value="HJE39307.1"/>
    <property type="molecule type" value="Genomic_DNA"/>
</dbReference>
<keyword evidence="2" id="KW-0812">Transmembrane</keyword>
<evidence type="ECO:0000256" key="4">
    <source>
        <dbReference type="ARBA" id="ARBA00023136"/>
    </source>
</evidence>
<gene>
    <name evidence="7" type="ORF">K8V47_06085</name>
</gene>